<comment type="caution">
    <text evidence="2">The sequence shown here is derived from an EMBL/GenBank/DDBJ whole genome shotgun (WGS) entry which is preliminary data.</text>
</comment>
<reference evidence="2 3" key="1">
    <citation type="submission" date="2021-07" db="EMBL/GenBank/DDBJ databases">
        <authorList>
            <person name="Palmer J.M."/>
        </authorList>
    </citation>
    <scope>NUCLEOTIDE SEQUENCE [LARGE SCALE GENOMIC DNA]</scope>
    <source>
        <strain evidence="2 3">AT_MEX2019</strain>
        <tissue evidence="2">Muscle</tissue>
    </source>
</reference>
<name>A0ABU7AFW5_9TELE</name>
<accession>A0ABU7AFW5</accession>
<feature type="region of interest" description="Disordered" evidence="1">
    <location>
        <begin position="51"/>
        <end position="70"/>
    </location>
</feature>
<proteinExistence type="predicted"/>
<protein>
    <submittedName>
        <fullName evidence="2">Uncharacterized protein</fullName>
    </submittedName>
</protein>
<gene>
    <name evidence="2" type="ORF">ATANTOWER_013918</name>
</gene>
<dbReference type="EMBL" id="JAHUTI010012748">
    <property type="protein sequence ID" value="MED6236768.1"/>
    <property type="molecule type" value="Genomic_DNA"/>
</dbReference>
<evidence type="ECO:0000313" key="2">
    <source>
        <dbReference type="EMBL" id="MED6236768.1"/>
    </source>
</evidence>
<dbReference type="Proteomes" id="UP001345963">
    <property type="component" value="Unassembled WGS sequence"/>
</dbReference>
<evidence type="ECO:0000256" key="1">
    <source>
        <dbReference type="SAM" id="MobiDB-lite"/>
    </source>
</evidence>
<sequence length="129" mass="13537">MNAAQASADPDDWSRGVGWTPVDWSHGVRTYPLRPPLTGAKASARLPKTGAEALAGPPVTGAEASARPPMNGHAGFTPRIHILWTCFDLRSNSIIMIINENGSTFSLTTPNVTVDGPALVVPCPNTAAH</sequence>
<keyword evidence="3" id="KW-1185">Reference proteome</keyword>
<evidence type="ECO:0000313" key="3">
    <source>
        <dbReference type="Proteomes" id="UP001345963"/>
    </source>
</evidence>
<organism evidence="2 3">
    <name type="scientific">Ataeniobius toweri</name>
    <dbReference type="NCBI Taxonomy" id="208326"/>
    <lineage>
        <taxon>Eukaryota</taxon>
        <taxon>Metazoa</taxon>
        <taxon>Chordata</taxon>
        <taxon>Craniata</taxon>
        <taxon>Vertebrata</taxon>
        <taxon>Euteleostomi</taxon>
        <taxon>Actinopterygii</taxon>
        <taxon>Neopterygii</taxon>
        <taxon>Teleostei</taxon>
        <taxon>Neoteleostei</taxon>
        <taxon>Acanthomorphata</taxon>
        <taxon>Ovalentaria</taxon>
        <taxon>Atherinomorphae</taxon>
        <taxon>Cyprinodontiformes</taxon>
        <taxon>Goodeidae</taxon>
        <taxon>Ataeniobius</taxon>
    </lineage>
</organism>